<feature type="transmembrane region" description="Helical" evidence="8">
    <location>
        <begin position="240"/>
        <end position="260"/>
    </location>
</feature>
<feature type="transmembrane region" description="Helical" evidence="8">
    <location>
        <begin position="49"/>
        <end position="71"/>
    </location>
</feature>
<comment type="subcellular location">
    <subcellularLocation>
        <location evidence="1">Cell membrane</location>
        <topology evidence="1">Multi-pass membrane protein</topology>
    </subcellularLocation>
</comment>
<feature type="transmembrane region" description="Helical" evidence="8">
    <location>
        <begin position="207"/>
        <end position="228"/>
    </location>
</feature>
<dbReference type="AlphaFoldDB" id="A0A7W7RGH6"/>
<evidence type="ECO:0000256" key="2">
    <source>
        <dbReference type="ARBA" id="ARBA00022448"/>
    </source>
</evidence>
<dbReference type="PANTHER" id="PTHR42865:SF7">
    <property type="entry name" value="PROTON_GLUTAMATE-ASPARTATE SYMPORTER"/>
    <property type="match status" value="1"/>
</dbReference>
<gene>
    <name evidence="9" type="ORF">F4561_001821</name>
</gene>
<evidence type="ECO:0000256" key="8">
    <source>
        <dbReference type="SAM" id="Phobius"/>
    </source>
</evidence>
<comment type="caution">
    <text evidence="9">The sequence shown here is derived from an EMBL/GenBank/DDBJ whole genome shotgun (WGS) entry which is preliminary data.</text>
</comment>
<keyword evidence="2" id="KW-0813">Transport</keyword>
<feature type="transmembrane region" description="Helical" evidence="8">
    <location>
        <begin position="91"/>
        <end position="112"/>
    </location>
</feature>
<dbReference type="EMBL" id="JACHJT010000001">
    <property type="protein sequence ID" value="MBB4931001.1"/>
    <property type="molecule type" value="Genomic_DNA"/>
</dbReference>
<dbReference type="PANTHER" id="PTHR42865">
    <property type="entry name" value="PROTON/GLUTAMATE-ASPARTATE SYMPORTER"/>
    <property type="match status" value="1"/>
</dbReference>
<evidence type="ECO:0000256" key="1">
    <source>
        <dbReference type="ARBA" id="ARBA00004651"/>
    </source>
</evidence>
<evidence type="ECO:0000313" key="9">
    <source>
        <dbReference type="EMBL" id="MBB4931001.1"/>
    </source>
</evidence>
<keyword evidence="3" id="KW-1003">Cell membrane</keyword>
<feature type="transmembrane region" description="Helical" evidence="8">
    <location>
        <begin position="326"/>
        <end position="346"/>
    </location>
</feature>
<dbReference type="InterPro" id="IPR001991">
    <property type="entry name" value="Na-dicarboxylate_symporter"/>
</dbReference>
<evidence type="ECO:0000313" key="10">
    <source>
        <dbReference type="Proteomes" id="UP000523007"/>
    </source>
</evidence>
<feature type="region of interest" description="Disordered" evidence="7">
    <location>
        <begin position="435"/>
        <end position="462"/>
    </location>
</feature>
<proteinExistence type="predicted"/>
<organism evidence="9 10">
    <name type="scientific">Lipingzhangella halophila</name>
    <dbReference type="NCBI Taxonomy" id="1783352"/>
    <lineage>
        <taxon>Bacteria</taxon>
        <taxon>Bacillati</taxon>
        <taxon>Actinomycetota</taxon>
        <taxon>Actinomycetes</taxon>
        <taxon>Streptosporangiales</taxon>
        <taxon>Nocardiopsidaceae</taxon>
        <taxon>Lipingzhangella</taxon>
    </lineage>
</organism>
<dbReference type="InterPro" id="IPR036458">
    <property type="entry name" value="Na:dicarbo_symporter_sf"/>
</dbReference>
<accession>A0A7W7RGH6</accession>
<keyword evidence="5 8" id="KW-1133">Transmembrane helix</keyword>
<evidence type="ECO:0000256" key="6">
    <source>
        <dbReference type="ARBA" id="ARBA00023136"/>
    </source>
</evidence>
<dbReference type="Proteomes" id="UP000523007">
    <property type="component" value="Unassembled WGS sequence"/>
</dbReference>
<dbReference type="PRINTS" id="PR00173">
    <property type="entry name" value="EDTRNSPORT"/>
</dbReference>
<name>A0A7W7RGH6_9ACTN</name>
<dbReference type="Pfam" id="PF00375">
    <property type="entry name" value="SDF"/>
    <property type="match status" value="1"/>
</dbReference>
<evidence type="ECO:0000256" key="3">
    <source>
        <dbReference type="ARBA" id="ARBA00022475"/>
    </source>
</evidence>
<keyword evidence="4 8" id="KW-0812">Transmembrane</keyword>
<evidence type="ECO:0000256" key="5">
    <source>
        <dbReference type="ARBA" id="ARBA00022989"/>
    </source>
</evidence>
<feature type="transmembrane region" description="Helical" evidence="8">
    <location>
        <begin position="165"/>
        <end position="186"/>
    </location>
</feature>
<dbReference type="GO" id="GO:0006835">
    <property type="term" value="P:dicarboxylic acid transport"/>
    <property type="evidence" value="ECO:0007669"/>
    <property type="project" value="TreeGrafter"/>
</dbReference>
<dbReference type="RefSeq" id="WP_184576571.1">
    <property type="nucleotide sequence ID" value="NZ_JACHJT010000001.1"/>
</dbReference>
<reference evidence="9 10" key="1">
    <citation type="submission" date="2020-08" db="EMBL/GenBank/DDBJ databases">
        <title>Sequencing the genomes of 1000 actinobacteria strains.</title>
        <authorList>
            <person name="Klenk H.-P."/>
        </authorList>
    </citation>
    <scope>NUCLEOTIDE SEQUENCE [LARGE SCALE GENOMIC DNA]</scope>
    <source>
        <strain evidence="9 10">DSM 102030</strain>
    </source>
</reference>
<evidence type="ECO:0000256" key="4">
    <source>
        <dbReference type="ARBA" id="ARBA00022692"/>
    </source>
</evidence>
<keyword evidence="10" id="KW-1185">Reference proteome</keyword>
<dbReference type="Gene3D" id="1.10.3860.10">
    <property type="entry name" value="Sodium:dicarboxylate symporter"/>
    <property type="match status" value="1"/>
</dbReference>
<protein>
    <submittedName>
        <fullName evidence="9">Na+/H+-dicarboxylate symporter</fullName>
    </submittedName>
</protein>
<dbReference type="SUPFAM" id="SSF118215">
    <property type="entry name" value="Proton glutamate symport protein"/>
    <property type="match status" value="1"/>
</dbReference>
<feature type="transmembrane region" description="Helical" evidence="8">
    <location>
        <begin position="352"/>
        <end position="376"/>
    </location>
</feature>
<evidence type="ECO:0000256" key="7">
    <source>
        <dbReference type="SAM" id="MobiDB-lite"/>
    </source>
</evidence>
<keyword evidence="6 8" id="KW-0472">Membrane</keyword>
<sequence length="462" mass="47971">MLRALRRVPFAVQVLIALVLGVALGALARSIGPTGEDVDPNWLGVTLDTIGSTFVTLLMTIVPPLILLAVVSSIASLRNVTNAARLAGQTLLWFCVTALIAVAIGMTLGLSIRPGSGATVSADPDAANNISEGSWLAFLDGLVPANFLGLQSEVTDDGGALSGELSFNALQLIVIAIAIGVAAVKVGDRAEPFLAFTRSALDIVLKVLWWIIRLAPLGTVGLLGNAVYSHGWTTIGALGRFTLTIYIGLVLVLFVVYPVLLRLNGLGVGKYFTGIWPAVQLGFVSRSSMGTMPVTQRVAETNFGVPRHYASFAVPLGATTKMDGCAAIYPAVAAIFVAQFFGVDLAMVDYLLIAFVSVIGSAATAGTTGATVMLTLTLSTVGLPLEGVGLLLAVDPILDMGRTAVNVAGQALVPAIVAKREGILDIERYRAPRGLDGFVSTDPGESGTEARDGQEEPVSTAS</sequence>
<dbReference type="GO" id="GO:0015293">
    <property type="term" value="F:symporter activity"/>
    <property type="evidence" value="ECO:0007669"/>
    <property type="project" value="UniProtKB-KW"/>
</dbReference>
<dbReference type="GO" id="GO:0005886">
    <property type="term" value="C:plasma membrane"/>
    <property type="evidence" value="ECO:0007669"/>
    <property type="project" value="UniProtKB-SubCell"/>
</dbReference>